<evidence type="ECO:0000256" key="2">
    <source>
        <dbReference type="ARBA" id="ARBA00022555"/>
    </source>
</evidence>
<gene>
    <name evidence="6" type="ORF">J3Q64DRAFT_1745822</name>
</gene>
<name>A0ABR3AXJ8_PHYBL</name>
<dbReference type="PANTHER" id="PTHR11586:SF43">
    <property type="entry name" value="TYROSINE--TRNA LIGASE, CYTOPLASMIC"/>
    <property type="match status" value="1"/>
</dbReference>
<evidence type="ECO:0000313" key="6">
    <source>
        <dbReference type="EMBL" id="KAL0085151.1"/>
    </source>
</evidence>
<evidence type="ECO:0000259" key="5">
    <source>
        <dbReference type="PROSITE" id="PS50886"/>
    </source>
</evidence>
<feature type="domain" description="TRNA-binding" evidence="5">
    <location>
        <begin position="43"/>
        <end position="150"/>
    </location>
</feature>
<evidence type="ECO:0000256" key="3">
    <source>
        <dbReference type="ARBA" id="ARBA00022884"/>
    </source>
</evidence>
<proteinExistence type="predicted"/>
<dbReference type="SUPFAM" id="SSF50249">
    <property type="entry name" value="Nucleic acid-binding proteins"/>
    <property type="match status" value="1"/>
</dbReference>
<dbReference type="Proteomes" id="UP001448207">
    <property type="component" value="Unassembled WGS sequence"/>
</dbReference>
<dbReference type="InterPro" id="IPR051270">
    <property type="entry name" value="Tyrosine-tRNA_ligase_regulator"/>
</dbReference>
<accession>A0ABR3AXJ8</accession>
<dbReference type="Gene3D" id="2.40.50.140">
    <property type="entry name" value="Nucleic acid-binding proteins"/>
    <property type="match status" value="1"/>
</dbReference>
<dbReference type="PANTHER" id="PTHR11586">
    <property type="entry name" value="TRNA-AMINOACYLATION COFACTOR ARC1 FAMILY MEMBER"/>
    <property type="match status" value="1"/>
</dbReference>
<sequence>MLLSRVRHSFELFSGPVVFKNKVSLRQYTVDTETKATIGDDDLFHRVDLRVGKILKVESHGEAGHLYIEQVDLNMEPTETLPNPRTIVSGLAPYMPKESLLNKYVVVVNNMKPSKFRGVLSQGMLLAAGKGDKVELLHPPSTSQLGERVYLSKVNMGTADPVLKPKQRVFEQVSQDLKTNGSRIATYKGHELLTSAGPVACESIVDGQIS</sequence>
<dbReference type="InterPro" id="IPR002547">
    <property type="entry name" value="tRNA-bd_dom"/>
</dbReference>
<keyword evidence="3 4" id="KW-0694">RNA-binding</keyword>
<dbReference type="InterPro" id="IPR012340">
    <property type="entry name" value="NA-bd_OB-fold"/>
</dbReference>
<comment type="caution">
    <text evidence="6">The sequence shown here is derived from an EMBL/GenBank/DDBJ whole genome shotgun (WGS) entry which is preliminary data.</text>
</comment>
<keyword evidence="2 4" id="KW-0820">tRNA-binding</keyword>
<reference evidence="6 7" key="1">
    <citation type="submission" date="2024-04" db="EMBL/GenBank/DDBJ databases">
        <title>Symmetric and asymmetric DNA N6-adenine methylation regulates different biological responses in Mucorales.</title>
        <authorList>
            <consortium name="Lawrence Berkeley National Laboratory"/>
            <person name="Lax C."/>
            <person name="Mondo S.J."/>
            <person name="Osorio-Concepcion M."/>
            <person name="Muszewska A."/>
            <person name="Corrochano-Luque M."/>
            <person name="Gutierrez G."/>
            <person name="Riley R."/>
            <person name="Lipzen A."/>
            <person name="Guo J."/>
            <person name="Hundley H."/>
            <person name="Amirebrahimi M."/>
            <person name="Ng V."/>
            <person name="Lorenzo-Gutierrez D."/>
            <person name="Binder U."/>
            <person name="Yang J."/>
            <person name="Song Y."/>
            <person name="Canovas D."/>
            <person name="Navarro E."/>
            <person name="Freitag M."/>
            <person name="Gabaldon T."/>
            <person name="Grigoriev I.V."/>
            <person name="Corrochano L.M."/>
            <person name="Nicolas F.E."/>
            <person name="Garre V."/>
        </authorList>
    </citation>
    <scope>NUCLEOTIDE SEQUENCE [LARGE SCALE GENOMIC DNA]</scope>
    <source>
        <strain evidence="6 7">L51</strain>
    </source>
</reference>
<keyword evidence="7" id="KW-1185">Reference proteome</keyword>
<protein>
    <recommendedName>
        <fullName evidence="5">tRNA-binding domain-containing protein</fullName>
    </recommendedName>
</protein>
<dbReference type="EMBL" id="JBCLYO010000011">
    <property type="protein sequence ID" value="KAL0085151.1"/>
    <property type="molecule type" value="Genomic_DNA"/>
</dbReference>
<evidence type="ECO:0000256" key="1">
    <source>
        <dbReference type="ARBA" id="ARBA00022490"/>
    </source>
</evidence>
<evidence type="ECO:0000256" key="4">
    <source>
        <dbReference type="PROSITE-ProRule" id="PRU00209"/>
    </source>
</evidence>
<keyword evidence="1" id="KW-0963">Cytoplasm</keyword>
<dbReference type="PROSITE" id="PS50886">
    <property type="entry name" value="TRBD"/>
    <property type="match status" value="1"/>
</dbReference>
<dbReference type="Pfam" id="PF01588">
    <property type="entry name" value="tRNA_bind"/>
    <property type="match status" value="1"/>
</dbReference>
<organism evidence="6 7">
    <name type="scientific">Phycomyces blakesleeanus</name>
    <dbReference type="NCBI Taxonomy" id="4837"/>
    <lineage>
        <taxon>Eukaryota</taxon>
        <taxon>Fungi</taxon>
        <taxon>Fungi incertae sedis</taxon>
        <taxon>Mucoromycota</taxon>
        <taxon>Mucoromycotina</taxon>
        <taxon>Mucoromycetes</taxon>
        <taxon>Mucorales</taxon>
        <taxon>Phycomycetaceae</taxon>
        <taxon>Phycomyces</taxon>
    </lineage>
</organism>
<evidence type="ECO:0000313" key="7">
    <source>
        <dbReference type="Proteomes" id="UP001448207"/>
    </source>
</evidence>